<sequence length="371" mass="43140">MNSAIQCLSNTPQLTKWFLSGKYKNELNRDNPLGMHGEVAEAYGELVEKIWSGMGSSTAPRDFKATIGRFNPTFTGYQQHDTQELLAFLLDGLHEDLNRILKKPYIELPDFKDMSDQEIAQCNWNYHKARNDSIIVDIFQGQFKSRLTCNACNKVSVTFDPYMYLSLPIPVEKKKLTLNSCLDEFTKEEELSEEDLWYCPQCKAHQRATKKFDLWRLPEIMVIHLKRFSQTRTWRDKIDELIDFPTEGLDLTERVLGVEASKTVAAEDRLIYDLYAVDNHFGGMGGGHYTAYAQNCIDEEWYYFDDSHVTKVDVNEAKTNAAYLLFYKRRRQVNNLGQDKDEEKEVEEEEEKAEEKEVEKEKDTLKEALVL</sequence>
<organism evidence="10 11">
    <name type="scientific">Phycomyces blakesleeanus (strain ATCC 8743b / DSM 1359 / FGSC 10004 / NBRC 33097 / NRRL 1555)</name>
    <dbReference type="NCBI Taxonomy" id="763407"/>
    <lineage>
        <taxon>Eukaryota</taxon>
        <taxon>Fungi</taxon>
        <taxon>Fungi incertae sedis</taxon>
        <taxon>Mucoromycota</taxon>
        <taxon>Mucoromycotina</taxon>
        <taxon>Mucoromycetes</taxon>
        <taxon>Mucorales</taxon>
        <taxon>Phycomycetaceae</taxon>
        <taxon>Phycomyces</taxon>
    </lineage>
</organism>
<dbReference type="Gene3D" id="3.90.70.10">
    <property type="entry name" value="Cysteine proteinases"/>
    <property type="match status" value="1"/>
</dbReference>
<feature type="region of interest" description="Disordered" evidence="8">
    <location>
        <begin position="337"/>
        <end position="371"/>
    </location>
</feature>
<dbReference type="GO" id="GO:0016579">
    <property type="term" value="P:protein deubiquitination"/>
    <property type="evidence" value="ECO:0007669"/>
    <property type="project" value="InterPro"/>
</dbReference>
<dbReference type="GeneID" id="28989786"/>
<dbReference type="FunCoup" id="A0A163B2Z6">
    <property type="interactions" value="79"/>
</dbReference>
<dbReference type="InterPro" id="IPR028889">
    <property type="entry name" value="USP"/>
</dbReference>
<feature type="compositionally biased region" description="Basic and acidic residues" evidence="8">
    <location>
        <begin position="353"/>
        <end position="371"/>
    </location>
</feature>
<accession>A0A163B2Z6</accession>
<keyword evidence="7" id="KW-0788">Thiol protease</keyword>
<dbReference type="InterPro" id="IPR001394">
    <property type="entry name" value="Peptidase_C19_UCH"/>
</dbReference>
<dbReference type="STRING" id="763407.A0A163B2Z6"/>
<dbReference type="EMBL" id="KV440974">
    <property type="protein sequence ID" value="OAD78001.1"/>
    <property type="molecule type" value="Genomic_DNA"/>
</dbReference>
<evidence type="ECO:0000256" key="8">
    <source>
        <dbReference type="SAM" id="MobiDB-lite"/>
    </source>
</evidence>
<gene>
    <name evidence="10" type="ORF">PHYBLDRAFT_122719</name>
</gene>
<evidence type="ECO:0000259" key="9">
    <source>
        <dbReference type="PROSITE" id="PS50235"/>
    </source>
</evidence>
<feature type="domain" description="USP" evidence="9">
    <location>
        <begin position="1"/>
        <end position="330"/>
    </location>
</feature>
<evidence type="ECO:0000256" key="4">
    <source>
        <dbReference type="ARBA" id="ARBA00022670"/>
    </source>
</evidence>
<dbReference type="InterPro" id="IPR050185">
    <property type="entry name" value="Ub_carboxyl-term_hydrolase"/>
</dbReference>
<keyword evidence="6" id="KW-0378">Hydrolase</keyword>
<comment type="similarity">
    <text evidence="2">Belongs to the peptidase C19 family.</text>
</comment>
<dbReference type="InterPro" id="IPR018200">
    <property type="entry name" value="USP_CS"/>
</dbReference>
<evidence type="ECO:0000313" key="11">
    <source>
        <dbReference type="Proteomes" id="UP000077315"/>
    </source>
</evidence>
<dbReference type="RefSeq" id="XP_018296041.1">
    <property type="nucleotide sequence ID" value="XM_018428880.1"/>
</dbReference>
<evidence type="ECO:0000313" key="10">
    <source>
        <dbReference type="EMBL" id="OAD78001.1"/>
    </source>
</evidence>
<dbReference type="PROSITE" id="PS50235">
    <property type="entry name" value="USP_3"/>
    <property type="match status" value="1"/>
</dbReference>
<dbReference type="AlphaFoldDB" id="A0A163B2Z6"/>
<evidence type="ECO:0000256" key="3">
    <source>
        <dbReference type="ARBA" id="ARBA00012759"/>
    </source>
</evidence>
<dbReference type="GO" id="GO:0006508">
    <property type="term" value="P:proteolysis"/>
    <property type="evidence" value="ECO:0007669"/>
    <property type="project" value="UniProtKB-KW"/>
</dbReference>
<name>A0A163B2Z6_PHYB8</name>
<dbReference type="PROSITE" id="PS00973">
    <property type="entry name" value="USP_2"/>
    <property type="match status" value="1"/>
</dbReference>
<dbReference type="PANTHER" id="PTHR21646:SF24">
    <property type="entry name" value="UBIQUITIN CARBOXYL-TERMINAL HYDROLASE"/>
    <property type="match status" value="1"/>
</dbReference>
<evidence type="ECO:0000256" key="1">
    <source>
        <dbReference type="ARBA" id="ARBA00000707"/>
    </source>
</evidence>
<keyword evidence="4" id="KW-0645">Protease</keyword>
<dbReference type="GO" id="GO:0004843">
    <property type="term" value="F:cysteine-type deubiquitinase activity"/>
    <property type="evidence" value="ECO:0007669"/>
    <property type="project" value="UniProtKB-EC"/>
</dbReference>
<evidence type="ECO:0000256" key="2">
    <source>
        <dbReference type="ARBA" id="ARBA00009085"/>
    </source>
</evidence>
<dbReference type="PANTHER" id="PTHR21646">
    <property type="entry name" value="UBIQUITIN CARBOXYL-TERMINAL HYDROLASE"/>
    <property type="match status" value="1"/>
</dbReference>
<proteinExistence type="inferred from homology"/>
<keyword evidence="11" id="KW-1185">Reference proteome</keyword>
<keyword evidence="5" id="KW-0833">Ubl conjugation pathway</keyword>
<evidence type="ECO:0000256" key="6">
    <source>
        <dbReference type="ARBA" id="ARBA00022801"/>
    </source>
</evidence>
<evidence type="ECO:0000256" key="5">
    <source>
        <dbReference type="ARBA" id="ARBA00022786"/>
    </source>
</evidence>
<dbReference type="CDD" id="cd02674">
    <property type="entry name" value="Peptidase_C19R"/>
    <property type="match status" value="1"/>
</dbReference>
<dbReference type="InParanoid" id="A0A163B2Z6"/>
<dbReference type="EC" id="3.4.19.12" evidence="3"/>
<dbReference type="InterPro" id="IPR038765">
    <property type="entry name" value="Papain-like_cys_pep_sf"/>
</dbReference>
<dbReference type="Proteomes" id="UP000077315">
    <property type="component" value="Unassembled WGS sequence"/>
</dbReference>
<comment type="catalytic activity">
    <reaction evidence="1">
        <text>Thiol-dependent hydrolysis of ester, thioester, amide, peptide and isopeptide bonds formed by the C-terminal Gly of ubiquitin (a 76-residue protein attached to proteins as an intracellular targeting signal).</text>
        <dbReference type="EC" id="3.4.19.12"/>
    </reaction>
</comment>
<reference evidence="11" key="1">
    <citation type="submission" date="2015-06" db="EMBL/GenBank/DDBJ databases">
        <title>Expansion of signal transduction pathways in fungi by whole-genome duplication.</title>
        <authorList>
            <consortium name="DOE Joint Genome Institute"/>
            <person name="Corrochano L.M."/>
            <person name="Kuo A."/>
            <person name="Marcet-Houben M."/>
            <person name="Polaino S."/>
            <person name="Salamov A."/>
            <person name="Villalobos J.M."/>
            <person name="Alvarez M.I."/>
            <person name="Avalos J."/>
            <person name="Benito E.P."/>
            <person name="Benoit I."/>
            <person name="Burger G."/>
            <person name="Camino L.P."/>
            <person name="Canovas D."/>
            <person name="Cerda-Olmedo E."/>
            <person name="Cheng J.-F."/>
            <person name="Dominguez A."/>
            <person name="Elias M."/>
            <person name="Eslava A.P."/>
            <person name="Glaser F."/>
            <person name="Grimwood J."/>
            <person name="Gutierrez G."/>
            <person name="Heitman J."/>
            <person name="Henrissat B."/>
            <person name="Iturriaga E.A."/>
            <person name="Lang B.F."/>
            <person name="Lavin J.L."/>
            <person name="Lee S."/>
            <person name="Li W."/>
            <person name="Lindquist E."/>
            <person name="Lopez-Garcia S."/>
            <person name="Luque E.M."/>
            <person name="Marcos A.T."/>
            <person name="Martin J."/>
            <person name="McCluskey K."/>
            <person name="Medina H.R."/>
            <person name="Miralles-Duran A."/>
            <person name="Miyazaki A."/>
            <person name="Munoz-Torres E."/>
            <person name="Oguiza J.A."/>
            <person name="Ohm R."/>
            <person name="Olmedo M."/>
            <person name="Orejas M."/>
            <person name="Ortiz-Castellanos L."/>
            <person name="Pisabarro A.G."/>
            <person name="Rodriguez-Romero J."/>
            <person name="Ruiz-Herrera J."/>
            <person name="Ruiz-Vazquez R."/>
            <person name="Sanz C."/>
            <person name="Schackwitz W."/>
            <person name="Schmutz J."/>
            <person name="Shahriari M."/>
            <person name="Shelest E."/>
            <person name="Silva-Franco F."/>
            <person name="Soanes D."/>
            <person name="Syed K."/>
            <person name="Tagua V.G."/>
            <person name="Talbot N.J."/>
            <person name="Thon M."/>
            <person name="De vries R.P."/>
            <person name="Wiebenga A."/>
            <person name="Yadav J.S."/>
            <person name="Braun E.L."/>
            <person name="Baker S."/>
            <person name="Garre V."/>
            <person name="Horwitz B."/>
            <person name="Torres-Martinez S."/>
            <person name="Idnurm A."/>
            <person name="Herrera-Estrella A."/>
            <person name="Gabaldon T."/>
            <person name="Grigoriev I.V."/>
        </authorList>
    </citation>
    <scope>NUCLEOTIDE SEQUENCE [LARGE SCALE GENOMIC DNA]</scope>
    <source>
        <strain evidence="11">NRRL 1555(-)</strain>
    </source>
</reference>
<evidence type="ECO:0000256" key="7">
    <source>
        <dbReference type="ARBA" id="ARBA00022807"/>
    </source>
</evidence>
<protein>
    <recommendedName>
        <fullName evidence="3">ubiquitinyl hydrolase 1</fullName>
        <ecNumber evidence="3">3.4.19.12</ecNumber>
    </recommendedName>
</protein>
<dbReference type="Pfam" id="PF00443">
    <property type="entry name" value="UCH"/>
    <property type="match status" value="1"/>
</dbReference>
<dbReference type="VEuPathDB" id="FungiDB:PHYBLDRAFT_122719"/>
<dbReference type="SUPFAM" id="SSF54001">
    <property type="entry name" value="Cysteine proteinases"/>
    <property type="match status" value="1"/>
</dbReference>
<dbReference type="OrthoDB" id="2268824at2759"/>